<gene>
    <name evidence="1" type="ORF">KC640_00210</name>
</gene>
<dbReference type="EMBL" id="JAGQLI010000013">
    <property type="protein sequence ID" value="MCA9378828.1"/>
    <property type="molecule type" value="Genomic_DNA"/>
</dbReference>
<dbReference type="AlphaFoldDB" id="A0A955KZA7"/>
<dbReference type="Proteomes" id="UP000760819">
    <property type="component" value="Unassembled WGS sequence"/>
</dbReference>
<reference evidence="1" key="2">
    <citation type="journal article" date="2021" name="Microbiome">
        <title>Successional dynamics and alternative stable states in a saline activated sludge microbial community over 9 years.</title>
        <authorList>
            <person name="Wang Y."/>
            <person name="Ye J."/>
            <person name="Ju F."/>
            <person name="Liu L."/>
            <person name="Boyd J.A."/>
            <person name="Deng Y."/>
            <person name="Parks D.H."/>
            <person name="Jiang X."/>
            <person name="Yin X."/>
            <person name="Woodcroft B.J."/>
            <person name="Tyson G.W."/>
            <person name="Hugenholtz P."/>
            <person name="Polz M.F."/>
            <person name="Zhang T."/>
        </authorList>
    </citation>
    <scope>NUCLEOTIDE SEQUENCE</scope>
    <source>
        <strain evidence="1">HKST-UBA12</strain>
    </source>
</reference>
<reference evidence="1" key="1">
    <citation type="submission" date="2020-04" db="EMBL/GenBank/DDBJ databases">
        <authorList>
            <person name="Zhang T."/>
        </authorList>
    </citation>
    <scope>NUCLEOTIDE SEQUENCE</scope>
    <source>
        <strain evidence="1">HKST-UBA12</strain>
    </source>
</reference>
<sequence>MWKILSSKRTSRKLKAFSTLEVATAAAFLAILLAGSYSIFSLALNTVERARQYTLAEFYAHDLLEMTLAKRNEDWNSLAAGTYHFTEDLVTGLEFASGSETVDIFTRSVQLVNLNRDVNGNLNLFSGTPDPYTFMAVSTVTWSYRGQNYQVALQQMFTNWKRF</sequence>
<name>A0A955KZA7_9BACT</name>
<evidence type="ECO:0000313" key="1">
    <source>
        <dbReference type="EMBL" id="MCA9378828.1"/>
    </source>
</evidence>
<accession>A0A955KZA7</accession>
<protein>
    <submittedName>
        <fullName evidence="1">Uncharacterized protein</fullName>
    </submittedName>
</protein>
<evidence type="ECO:0000313" key="2">
    <source>
        <dbReference type="Proteomes" id="UP000760819"/>
    </source>
</evidence>
<comment type="caution">
    <text evidence="1">The sequence shown here is derived from an EMBL/GenBank/DDBJ whole genome shotgun (WGS) entry which is preliminary data.</text>
</comment>
<proteinExistence type="predicted"/>
<organism evidence="1 2">
    <name type="scientific">Candidatus Dojkabacteria bacterium</name>
    <dbReference type="NCBI Taxonomy" id="2099670"/>
    <lineage>
        <taxon>Bacteria</taxon>
        <taxon>Candidatus Dojkabacteria</taxon>
    </lineage>
</organism>